<dbReference type="PANTHER" id="PTHR31157">
    <property type="entry name" value="SCP DOMAIN-CONTAINING PROTEIN"/>
    <property type="match status" value="1"/>
</dbReference>
<sequence>MRKFILICLLIVAVFISRPKWEPYLSPYVDLSFLDTVTASFHTVINRPEVQKAADTIGQTVETMAIQIDSLIDGNESAKQLATIDFQNNELPDGVFSVHRIEIGDTMEDVMAEAGEAKRVTMNEYGSKWHTYHKDYANYFMVSYNQEGLVNGLYTNQDLISSTYNISMDTPKAEVRKQFGEPIDKLRKGMTFYLMDDKDEYDLYFKDGQYITIFYDKHEKDTVTAIQIVTDELENQKHTLYGSASPELKEGFEFQLFDLTNAARVQHGLPTLTWDEHVRETARKHSSDMANNHFFNHTNLEGQSPFDRMLADGIYFTYAGENLAYGQYSSIFAHEGLMNSLGHRENILNNDFSYLGIGVAFNEESQPYYTENFFNK</sequence>
<evidence type="ECO:0000259" key="2">
    <source>
        <dbReference type="Pfam" id="PF14504"/>
    </source>
</evidence>
<dbReference type="Pfam" id="PF14504">
    <property type="entry name" value="CAP_assoc_N"/>
    <property type="match status" value="1"/>
</dbReference>
<evidence type="ECO:0000313" key="3">
    <source>
        <dbReference type="EMBL" id="MFC4410430.1"/>
    </source>
</evidence>
<reference evidence="4" key="1">
    <citation type="journal article" date="2019" name="Int. J. Syst. Evol. Microbiol.">
        <title>The Global Catalogue of Microorganisms (GCM) 10K type strain sequencing project: providing services to taxonomists for standard genome sequencing and annotation.</title>
        <authorList>
            <consortium name="The Broad Institute Genomics Platform"/>
            <consortium name="The Broad Institute Genome Sequencing Center for Infectious Disease"/>
            <person name="Wu L."/>
            <person name="Ma J."/>
        </authorList>
    </citation>
    <scope>NUCLEOTIDE SEQUENCE [LARGE SCALE GENOMIC DNA]</scope>
    <source>
        <strain evidence="4">CCUG 59778</strain>
    </source>
</reference>
<dbReference type="PANTHER" id="PTHR31157:SF1">
    <property type="entry name" value="SCP DOMAIN-CONTAINING PROTEIN"/>
    <property type="match status" value="1"/>
</dbReference>
<dbReference type="CDD" id="cd05379">
    <property type="entry name" value="CAP_bacterial"/>
    <property type="match status" value="1"/>
</dbReference>
<dbReference type="EMBL" id="JBHSEC010000014">
    <property type="protein sequence ID" value="MFC4410430.1"/>
    <property type="molecule type" value="Genomic_DNA"/>
</dbReference>
<name>A0ABV8X4S5_9LACT</name>
<dbReference type="InterPro" id="IPR029410">
    <property type="entry name" value="CAP_assoc"/>
</dbReference>
<gene>
    <name evidence="3" type="ORF">ACFOZY_08335</name>
</gene>
<organism evidence="3 4">
    <name type="scientific">Chungangia koreensis</name>
    <dbReference type="NCBI Taxonomy" id="752657"/>
    <lineage>
        <taxon>Bacteria</taxon>
        <taxon>Bacillati</taxon>
        <taxon>Bacillota</taxon>
        <taxon>Bacilli</taxon>
        <taxon>Lactobacillales</taxon>
        <taxon>Chungangia</taxon>
    </lineage>
</organism>
<feature type="domain" description="SCP" evidence="1">
    <location>
        <begin position="257"/>
        <end position="370"/>
    </location>
</feature>
<dbReference type="InterPro" id="IPR035940">
    <property type="entry name" value="CAP_sf"/>
</dbReference>
<dbReference type="Gene3D" id="3.40.33.10">
    <property type="entry name" value="CAP"/>
    <property type="match status" value="1"/>
</dbReference>
<dbReference type="RefSeq" id="WP_378154256.1">
    <property type="nucleotide sequence ID" value="NZ_JBHSEC010000014.1"/>
</dbReference>
<accession>A0ABV8X4S5</accession>
<protein>
    <submittedName>
        <fullName evidence="3">CAP domain-containing protein</fullName>
    </submittedName>
</protein>
<dbReference type="InterPro" id="IPR014044">
    <property type="entry name" value="CAP_dom"/>
</dbReference>
<proteinExistence type="predicted"/>
<dbReference type="Proteomes" id="UP001595817">
    <property type="component" value="Unassembled WGS sequence"/>
</dbReference>
<feature type="domain" description="CAP-associated" evidence="2">
    <location>
        <begin position="103"/>
        <end position="238"/>
    </location>
</feature>
<dbReference type="SUPFAM" id="SSF55797">
    <property type="entry name" value="PR-1-like"/>
    <property type="match status" value="1"/>
</dbReference>
<keyword evidence="4" id="KW-1185">Reference proteome</keyword>
<comment type="caution">
    <text evidence="3">The sequence shown here is derived from an EMBL/GenBank/DDBJ whole genome shotgun (WGS) entry which is preliminary data.</text>
</comment>
<dbReference type="Pfam" id="PF00188">
    <property type="entry name" value="CAP"/>
    <property type="match status" value="1"/>
</dbReference>
<evidence type="ECO:0000259" key="1">
    <source>
        <dbReference type="Pfam" id="PF00188"/>
    </source>
</evidence>
<evidence type="ECO:0000313" key="4">
    <source>
        <dbReference type="Proteomes" id="UP001595817"/>
    </source>
</evidence>